<feature type="region of interest" description="Disordered" evidence="1">
    <location>
        <begin position="76"/>
        <end position="99"/>
    </location>
</feature>
<proteinExistence type="predicted"/>
<accession>A0A397EJH3</accession>
<reference evidence="2 3" key="1">
    <citation type="submission" date="2018-08" db="EMBL/GenBank/DDBJ databases">
        <title>Aphanomyces genome sequencing and annotation.</title>
        <authorList>
            <person name="Minardi D."/>
            <person name="Oidtmann B."/>
            <person name="Van Der Giezen M."/>
            <person name="Studholme D.J."/>
        </authorList>
    </citation>
    <scope>NUCLEOTIDE SEQUENCE [LARGE SCALE GENOMIC DNA]</scope>
    <source>
        <strain evidence="2 3">197901</strain>
    </source>
</reference>
<protein>
    <submittedName>
        <fullName evidence="2">Uncharacterized protein</fullName>
    </submittedName>
</protein>
<gene>
    <name evidence="2" type="ORF">DYB31_008713</name>
</gene>
<evidence type="ECO:0000313" key="2">
    <source>
        <dbReference type="EMBL" id="RHY82122.1"/>
    </source>
</evidence>
<sequence>VTLDSTCGPLVLRGLKSWVDDASTATELIVKEGRMGRFVRADGMANEKRLMAEKLNPPELDPDDGMECATPEVYPKTSAKDEAERRRTKQGAVQAILTA</sequence>
<dbReference type="AlphaFoldDB" id="A0A397EJH3"/>
<dbReference type="EMBL" id="QUTE01022459">
    <property type="protein sequence ID" value="RHY82122.1"/>
    <property type="molecule type" value="Genomic_DNA"/>
</dbReference>
<comment type="caution">
    <text evidence="2">The sequence shown here is derived from an EMBL/GenBank/DDBJ whole genome shotgun (WGS) entry which is preliminary data.</text>
</comment>
<name>A0A397EJH3_APHAT</name>
<organism evidence="2 3">
    <name type="scientific">Aphanomyces astaci</name>
    <name type="common">Crayfish plague agent</name>
    <dbReference type="NCBI Taxonomy" id="112090"/>
    <lineage>
        <taxon>Eukaryota</taxon>
        <taxon>Sar</taxon>
        <taxon>Stramenopiles</taxon>
        <taxon>Oomycota</taxon>
        <taxon>Saprolegniomycetes</taxon>
        <taxon>Saprolegniales</taxon>
        <taxon>Verrucalvaceae</taxon>
        <taxon>Aphanomyces</taxon>
    </lineage>
</organism>
<dbReference type="Proteomes" id="UP000266196">
    <property type="component" value="Unassembled WGS sequence"/>
</dbReference>
<evidence type="ECO:0000256" key="1">
    <source>
        <dbReference type="SAM" id="MobiDB-lite"/>
    </source>
</evidence>
<feature type="non-terminal residue" evidence="2">
    <location>
        <position position="1"/>
    </location>
</feature>
<evidence type="ECO:0000313" key="3">
    <source>
        <dbReference type="Proteomes" id="UP000266196"/>
    </source>
</evidence>